<dbReference type="EMBL" id="JBCGDO010000001">
    <property type="protein sequence ID" value="MEM0541160.1"/>
    <property type="molecule type" value="Genomic_DNA"/>
</dbReference>
<dbReference type="RefSeq" id="WP_342694398.1">
    <property type="nucleotide sequence ID" value="NZ_JBCGDO010000001.1"/>
</dbReference>
<protein>
    <submittedName>
        <fullName evidence="1">Uncharacterized protein</fullName>
    </submittedName>
</protein>
<accession>A0ABU9N3N9</accession>
<name>A0ABU9N3N9_9FLAO</name>
<dbReference type="Proteomes" id="UP001460072">
    <property type="component" value="Unassembled WGS sequence"/>
</dbReference>
<reference evidence="1 2" key="1">
    <citation type="submission" date="2024-03" db="EMBL/GenBank/DDBJ databases">
        <title>Two novel species of the genus Flavobacterium exhibiting potentially degradation of complex polysaccharides.</title>
        <authorList>
            <person name="Lian X."/>
        </authorList>
    </citation>
    <scope>NUCLEOTIDE SEQUENCE [LARGE SCALE GENOMIC DNA]</scope>
    <source>
        <strain evidence="2">j3</strain>
    </source>
</reference>
<proteinExistence type="predicted"/>
<evidence type="ECO:0000313" key="2">
    <source>
        <dbReference type="Proteomes" id="UP001460072"/>
    </source>
</evidence>
<sequence length="119" mass="13559">MKKIIFSLSVLSCFAFSNEGPKVTTYSYGHNGMEYVARSKNGTVIISTFNSKITIRQDIATKLYKMYINNELENKNRVTICGSDADVTGKCIIKKKDSLTTVDFYYETVEWVLGIKRNF</sequence>
<comment type="caution">
    <text evidence="1">The sequence shown here is derived from an EMBL/GenBank/DDBJ whole genome shotgun (WGS) entry which is preliminary data.</text>
</comment>
<gene>
    <name evidence="1" type="ORF">WFZ85_00880</name>
</gene>
<evidence type="ECO:0000313" key="1">
    <source>
        <dbReference type="EMBL" id="MEM0541160.1"/>
    </source>
</evidence>
<organism evidence="1 2">
    <name type="scientific">Flavobacterium aureirubrum</name>
    <dbReference type="NCBI Taxonomy" id="3133147"/>
    <lineage>
        <taxon>Bacteria</taxon>
        <taxon>Pseudomonadati</taxon>
        <taxon>Bacteroidota</taxon>
        <taxon>Flavobacteriia</taxon>
        <taxon>Flavobacteriales</taxon>
        <taxon>Flavobacteriaceae</taxon>
        <taxon>Flavobacterium</taxon>
    </lineage>
</organism>
<keyword evidence="2" id="KW-1185">Reference proteome</keyword>